<dbReference type="EMBL" id="JACJHR010000008">
    <property type="protein sequence ID" value="MBB2499051.1"/>
    <property type="molecule type" value="Genomic_DNA"/>
</dbReference>
<sequence length="51" mass="5390">MNRSGDAVGTRRFGERPTRLPFAGSDQALGGAMSDRTTPLDRAMPDGAPLD</sequence>
<gene>
    <name evidence="2" type="ORF">H5411_07880</name>
</gene>
<proteinExistence type="predicted"/>
<evidence type="ECO:0000256" key="1">
    <source>
        <dbReference type="SAM" id="MobiDB-lite"/>
    </source>
</evidence>
<dbReference type="AlphaFoldDB" id="A0A8E2B0D7"/>
<dbReference type="Proteomes" id="UP000550260">
    <property type="component" value="Unassembled WGS sequence"/>
</dbReference>
<accession>A0A8E2B0D7</accession>
<comment type="caution">
    <text evidence="2">The sequence shown here is derived from an EMBL/GenBank/DDBJ whole genome shotgun (WGS) entry which is preliminary data.</text>
</comment>
<dbReference type="RefSeq" id="WP_158242483.1">
    <property type="nucleotide sequence ID" value="NZ_JACJHR010000008.1"/>
</dbReference>
<reference evidence="2 3" key="1">
    <citation type="submission" date="2020-08" db="EMBL/GenBank/DDBJ databases">
        <title>Amycolatopsis echigonensis JCM 21831.</title>
        <authorList>
            <person name="Tedsree N."/>
            <person name="Kuncharoen N."/>
            <person name="Likhitwitayawuid K."/>
            <person name="Tanasupawat S."/>
        </authorList>
    </citation>
    <scope>NUCLEOTIDE SEQUENCE [LARGE SCALE GENOMIC DNA]</scope>
    <source>
        <strain evidence="2 3">JCM 21831</strain>
    </source>
</reference>
<protein>
    <submittedName>
        <fullName evidence="2">Uncharacterized protein</fullName>
    </submittedName>
</protein>
<name>A0A8E2B0D7_9PSEU</name>
<evidence type="ECO:0000313" key="2">
    <source>
        <dbReference type="EMBL" id="MBB2499051.1"/>
    </source>
</evidence>
<feature type="region of interest" description="Disordered" evidence="1">
    <location>
        <begin position="1"/>
        <end position="51"/>
    </location>
</feature>
<organism evidence="2 3">
    <name type="scientific">Amycolatopsis echigonensis</name>
    <dbReference type="NCBI Taxonomy" id="2576905"/>
    <lineage>
        <taxon>Bacteria</taxon>
        <taxon>Bacillati</taxon>
        <taxon>Actinomycetota</taxon>
        <taxon>Actinomycetes</taxon>
        <taxon>Pseudonocardiales</taxon>
        <taxon>Pseudonocardiaceae</taxon>
        <taxon>Amycolatopsis</taxon>
    </lineage>
</organism>
<evidence type="ECO:0000313" key="3">
    <source>
        <dbReference type="Proteomes" id="UP000550260"/>
    </source>
</evidence>